<comment type="caution">
    <text evidence="3">The sequence shown here is derived from an EMBL/GenBank/DDBJ whole genome shotgun (WGS) entry which is preliminary data.</text>
</comment>
<feature type="region of interest" description="Disordered" evidence="1">
    <location>
        <begin position="231"/>
        <end position="258"/>
    </location>
</feature>
<accession>A0AA38SCK5</accession>
<dbReference type="EMBL" id="JANBVN010000045">
    <property type="protein sequence ID" value="KAJ9157111.1"/>
    <property type="molecule type" value="Genomic_DNA"/>
</dbReference>
<dbReference type="Gene3D" id="2.60.120.10">
    <property type="entry name" value="Jelly Rolls"/>
    <property type="match status" value="1"/>
</dbReference>
<dbReference type="InterPro" id="IPR014710">
    <property type="entry name" value="RmlC-like_jellyroll"/>
</dbReference>
<dbReference type="PANTHER" id="PTHR12461:SF99">
    <property type="entry name" value="BIFUNCTIONAL PEPTIDASE AND (3S)-LYSYL HYDROXYLASE JMJD7"/>
    <property type="match status" value="1"/>
</dbReference>
<dbReference type="InterPro" id="IPR041667">
    <property type="entry name" value="Cupin_8"/>
</dbReference>
<keyword evidence="4" id="KW-1185">Reference proteome</keyword>
<evidence type="ECO:0000259" key="2">
    <source>
        <dbReference type="PROSITE" id="PS51184"/>
    </source>
</evidence>
<name>A0AA38SCK5_9PEZI</name>
<dbReference type="PROSITE" id="PS51184">
    <property type="entry name" value="JMJC"/>
    <property type="match status" value="1"/>
</dbReference>
<feature type="domain" description="JmjC" evidence="2">
    <location>
        <begin position="143"/>
        <end position="326"/>
    </location>
</feature>
<dbReference type="PANTHER" id="PTHR12461">
    <property type="entry name" value="HYPOXIA-INDUCIBLE FACTOR 1 ALPHA INHIBITOR-RELATED"/>
    <property type="match status" value="1"/>
</dbReference>
<evidence type="ECO:0000256" key="1">
    <source>
        <dbReference type="SAM" id="MobiDB-lite"/>
    </source>
</evidence>
<sequence>MTDHPTATDPIEELVNTYNDLNSCAIDVLDEEPSPLDFMRYVARNTPFVVRGAASDWKATRTWNVEHLRHALKDLTVNVAVTPFGNADSPTTREDGSIVFAKPWQEDQSFPEFLDYVVRQETDPESLPTDSEVRYAQTQDDNLRHEYLSLSDDVPRDIPFARIALQKAPDATNLWIGNSRSVTALHRDNYENVYAQILGRKHFVLLPPVCHPCVNERELTAATYVRREGDGAGLELKEDDDGDDDQGEKVPFATWDPDDPERNATAYSSLAKPIRVTLDPGDFLYLPAMWYHKVSQSSSAEGICVAVNYWYDMEFSGPLYCLDTLVRSVYNKIENQKK</sequence>
<dbReference type="InterPro" id="IPR003347">
    <property type="entry name" value="JmjC_dom"/>
</dbReference>
<proteinExistence type="predicted"/>
<dbReference type="Pfam" id="PF13621">
    <property type="entry name" value="Cupin_8"/>
    <property type="match status" value="1"/>
</dbReference>
<dbReference type="AlphaFoldDB" id="A0AA38SCK5"/>
<dbReference type="SMART" id="SM00558">
    <property type="entry name" value="JmjC"/>
    <property type="match status" value="1"/>
</dbReference>
<dbReference type="Proteomes" id="UP001174691">
    <property type="component" value="Unassembled WGS sequence"/>
</dbReference>
<dbReference type="SUPFAM" id="SSF51197">
    <property type="entry name" value="Clavaminate synthase-like"/>
    <property type="match status" value="1"/>
</dbReference>
<feature type="compositionally biased region" description="Acidic residues" evidence="1">
    <location>
        <begin position="237"/>
        <end position="246"/>
    </location>
</feature>
<reference evidence="3" key="1">
    <citation type="submission" date="2022-07" db="EMBL/GenBank/DDBJ databases">
        <title>Fungi with potential for degradation of polypropylene.</title>
        <authorList>
            <person name="Gostincar C."/>
        </authorList>
    </citation>
    <scope>NUCLEOTIDE SEQUENCE</scope>
    <source>
        <strain evidence="3">EXF-13287</strain>
    </source>
</reference>
<evidence type="ECO:0000313" key="4">
    <source>
        <dbReference type="Proteomes" id="UP001174691"/>
    </source>
</evidence>
<protein>
    <submittedName>
        <fullName evidence="3">Phospholipase A2</fullName>
    </submittedName>
</protein>
<organism evidence="3 4">
    <name type="scientific">Coniochaeta hoffmannii</name>
    <dbReference type="NCBI Taxonomy" id="91930"/>
    <lineage>
        <taxon>Eukaryota</taxon>
        <taxon>Fungi</taxon>
        <taxon>Dikarya</taxon>
        <taxon>Ascomycota</taxon>
        <taxon>Pezizomycotina</taxon>
        <taxon>Sordariomycetes</taxon>
        <taxon>Sordariomycetidae</taxon>
        <taxon>Coniochaetales</taxon>
        <taxon>Coniochaetaceae</taxon>
        <taxon>Coniochaeta</taxon>
    </lineage>
</organism>
<gene>
    <name evidence="3" type="ORF">NKR19_g3841</name>
</gene>
<evidence type="ECO:0000313" key="3">
    <source>
        <dbReference type="EMBL" id="KAJ9157111.1"/>
    </source>
</evidence>